<evidence type="ECO:0000313" key="20">
    <source>
        <dbReference type="Proteomes" id="UP000646478"/>
    </source>
</evidence>
<keyword evidence="6" id="KW-0410">Iron transport</keyword>
<comment type="subcellular location">
    <subcellularLocation>
        <location evidence="1 14">Cell outer membrane</location>
        <topology evidence="1 14">Multi-pass membrane protein</topology>
    </subcellularLocation>
</comment>
<accession>A0A916S9S5</accession>
<dbReference type="SUPFAM" id="SSF56935">
    <property type="entry name" value="Porins"/>
    <property type="match status" value="1"/>
</dbReference>
<keyword evidence="20" id="KW-1185">Reference proteome</keyword>
<dbReference type="InterPro" id="IPR037066">
    <property type="entry name" value="Plug_dom_sf"/>
</dbReference>
<evidence type="ECO:0000256" key="14">
    <source>
        <dbReference type="PROSITE-ProRule" id="PRU01360"/>
    </source>
</evidence>
<dbReference type="Gene3D" id="3.55.50.30">
    <property type="match status" value="1"/>
</dbReference>
<keyword evidence="11 14" id="KW-0472">Membrane</keyword>
<dbReference type="InterPro" id="IPR011662">
    <property type="entry name" value="Secretin/TonB_short_N"/>
</dbReference>
<dbReference type="InterPro" id="IPR036942">
    <property type="entry name" value="Beta-barrel_TonB_sf"/>
</dbReference>
<proteinExistence type="inferred from homology"/>
<keyword evidence="10 16" id="KW-0798">TonB box</keyword>
<reference evidence="19" key="1">
    <citation type="journal article" date="2014" name="Int. J. Syst. Evol. Microbiol.">
        <title>Complete genome sequence of Corynebacterium casei LMG S-19264T (=DSM 44701T), isolated from a smear-ripened cheese.</title>
        <authorList>
            <consortium name="US DOE Joint Genome Institute (JGI-PGF)"/>
            <person name="Walter F."/>
            <person name="Albersmeier A."/>
            <person name="Kalinowski J."/>
            <person name="Ruckert C."/>
        </authorList>
    </citation>
    <scope>NUCLEOTIDE SEQUENCE</scope>
    <source>
        <strain evidence="19">CGMCC 1.15082</strain>
    </source>
</reference>
<dbReference type="GO" id="GO:0015344">
    <property type="term" value="F:siderophore uptake transmembrane transporter activity"/>
    <property type="evidence" value="ECO:0007669"/>
    <property type="project" value="TreeGrafter"/>
</dbReference>
<evidence type="ECO:0000256" key="11">
    <source>
        <dbReference type="ARBA" id="ARBA00023136"/>
    </source>
</evidence>
<keyword evidence="8 17" id="KW-0732">Signal</keyword>
<organism evidence="19 20">
    <name type="scientific">Brucella endophytica</name>
    <dbReference type="NCBI Taxonomy" id="1963359"/>
    <lineage>
        <taxon>Bacteria</taxon>
        <taxon>Pseudomonadati</taxon>
        <taxon>Pseudomonadota</taxon>
        <taxon>Alphaproteobacteria</taxon>
        <taxon>Hyphomicrobiales</taxon>
        <taxon>Brucellaceae</taxon>
        <taxon>Brucella/Ochrobactrum group</taxon>
        <taxon>Brucella</taxon>
    </lineage>
</organism>
<evidence type="ECO:0000256" key="2">
    <source>
        <dbReference type="ARBA" id="ARBA00009810"/>
    </source>
</evidence>
<comment type="caution">
    <text evidence="19">The sequence shown here is derived from an EMBL/GenBank/DDBJ whole genome shotgun (WGS) entry which is preliminary data.</text>
</comment>
<dbReference type="PROSITE" id="PS01156">
    <property type="entry name" value="TONB_DEPENDENT_REC_2"/>
    <property type="match status" value="1"/>
</dbReference>
<evidence type="ECO:0000256" key="15">
    <source>
        <dbReference type="PROSITE-ProRule" id="PRU10144"/>
    </source>
</evidence>
<dbReference type="NCBIfam" id="TIGR01786">
    <property type="entry name" value="TonB-hemlactrns"/>
    <property type="match status" value="1"/>
</dbReference>
<evidence type="ECO:0000259" key="18">
    <source>
        <dbReference type="SMART" id="SM00965"/>
    </source>
</evidence>
<dbReference type="PROSITE" id="PS52016">
    <property type="entry name" value="TONB_DEPENDENT_REC_3"/>
    <property type="match status" value="1"/>
</dbReference>
<protein>
    <recommendedName>
        <fullName evidence="3">Heme transporter BhuA</fullName>
    </recommendedName>
</protein>
<dbReference type="InterPro" id="IPR010917">
    <property type="entry name" value="TonB_rcpt_CS"/>
</dbReference>
<evidence type="ECO:0000256" key="6">
    <source>
        <dbReference type="ARBA" id="ARBA00022496"/>
    </source>
</evidence>
<dbReference type="PANTHER" id="PTHR30069">
    <property type="entry name" value="TONB-DEPENDENT OUTER MEMBRANE RECEPTOR"/>
    <property type="match status" value="1"/>
</dbReference>
<dbReference type="InterPro" id="IPR011276">
    <property type="entry name" value="TonB_haem/Hb_rcpt"/>
</dbReference>
<dbReference type="Proteomes" id="UP000646478">
    <property type="component" value="Unassembled WGS sequence"/>
</dbReference>
<feature type="signal peptide" evidence="17">
    <location>
        <begin position="1"/>
        <end position="26"/>
    </location>
</feature>
<dbReference type="Gene3D" id="2.40.170.20">
    <property type="entry name" value="TonB-dependent receptor, beta-barrel domain"/>
    <property type="match status" value="1"/>
</dbReference>
<keyword evidence="9" id="KW-0408">Iron</keyword>
<feature type="domain" description="Secretin/TonB short N-terminal" evidence="18">
    <location>
        <begin position="55"/>
        <end position="106"/>
    </location>
</feature>
<dbReference type="AlphaFoldDB" id="A0A916S9S5"/>
<dbReference type="EMBL" id="BMHH01000004">
    <property type="protein sequence ID" value="GGA87725.1"/>
    <property type="molecule type" value="Genomic_DNA"/>
</dbReference>
<evidence type="ECO:0000256" key="17">
    <source>
        <dbReference type="SAM" id="SignalP"/>
    </source>
</evidence>
<keyword evidence="7 14" id="KW-0812">Transmembrane</keyword>
<dbReference type="Gene3D" id="2.170.130.10">
    <property type="entry name" value="TonB-dependent receptor, plug domain"/>
    <property type="match status" value="1"/>
</dbReference>
<keyword evidence="13 14" id="KW-0998">Cell outer membrane</keyword>
<evidence type="ECO:0000256" key="5">
    <source>
        <dbReference type="ARBA" id="ARBA00022452"/>
    </source>
</evidence>
<gene>
    <name evidence="19" type="primary">hasR</name>
    <name evidence="19" type="ORF">GCM10011491_14310</name>
</gene>
<dbReference type="InterPro" id="IPR039426">
    <property type="entry name" value="TonB-dep_rcpt-like"/>
</dbReference>
<dbReference type="InterPro" id="IPR010949">
    <property type="entry name" value="TonB_Hb/transfer/lactofer_rcpt"/>
</dbReference>
<keyword evidence="6" id="KW-0406">Ion transport</keyword>
<dbReference type="PANTHER" id="PTHR30069:SF41">
    <property type="entry name" value="HEME_HEMOPEXIN UTILIZATION PROTEIN C"/>
    <property type="match status" value="1"/>
</dbReference>
<evidence type="ECO:0000256" key="13">
    <source>
        <dbReference type="ARBA" id="ARBA00023237"/>
    </source>
</evidence>
<dbReference type="GO" id="GO:0044718">
    <property type="term" value="P:siderophore transmembrane transport"/>
    <property type="evidence" value="ECO:0007669"/>
    <property type="project" value="TreeGrafter"/>
</dbReference>
<evidence type="ECO:0000313" key="19">
    <source>
        <dbReference type="EMBL" id="GGA87725.1"/>
    </source>
</evidence>
<evidence type="ECO:0000256" key="8">
    <source>
        <dbReference type="ARBA" id="ARBA00022729"/>
    </source>
</evidence>
<dbReference type="NCBIfam" id="TIGR01785">
    <property type="entry name" value="TonB-hemin"/>
    <property type="match status" value="1"/>
</dbReference>
<sequence>MLSATALVALCGLMMTLPPAVPPAHAQGQGAVRSFSIPAQPLASAINVFGHQSGLQVTVAAGAAGGIRSSAVNGAFAPDQALGRLLAGTGLSYRITRDGTAVIGKQAPAEPAVAADGSILLDTITVTGRQGRTEISGSGYQGTPDWVYESPSAVSVVSREAIQSHQGARDPRDLLDNAAGAYVNNSVANSPAISPNIRGVQDMGRVVLSIDGARQNANRTVTAGSDSYVGSSGKGYVDTAFIRAVEVDRATGARGGLAGSLAGAVTFRTVGADDLIQSVRNWGIETNTTLGTNNQHFQGSVLGAARLGATPFSVLAGLSHQNLGEYRVGRHGEVEWVGAGSGKTSLMGRDNLSSLLKLEGDFGDVQTSLSWMHQNKTFGWDMGSGMNDEEVNVDTVTASLDWKPADNDLIDLRSSLWMNNAREETLRHARLDYPDTQIEADFLSFGFNIDNTSKFDTKLGGVSLNYGVEAFRDRSKSSATNAAITAWPELENNFTSFSPAGRRDIASGFISGEWEPADWVTLSAGVRYDWYRLKGAPTYYSVDPAFNYTATCKITEYDHRMATNPGSLTGAPAALIRALKNRCGETHGNTFYRSGSTIPELSKPETYPGTTLDIDRSDGAWLPSAMVEFKPVDWFRPYVSYSQSYRPPAIAEAFFTGGLPSTNQPQDTYAPNENLEPETARTWEIGANISLDGIATEQDSLRLKISAFQRKIEDFIVIGNFYPGPGSQQYLGYVNAIDPTRMRGVEIEGNYDTGRFWIGGSATWLTTEWPRNVQSVWYGQTLKNDNIQMFAADVPPKFKGTIDAGVRFFEEKLAIGARLTHVTPTLTQIVPVFDPDGGYLTNEYTKLDLYGSYRVNDNATLRFGLDNVTDINHVPAGSRYPAPGRTFFASLSTRF</sequence>
<evidence type="ECO:0000256" key="3">
    <source>
        <dbReference type="ARBA" id="ARBA00021261"/>
    </source>
</evidence>
<dbReference type="CDD" id="cd01347">
    <property type="entry name" value="ligand_gated_channel"/>
    <property type="match status" value="1"/>
</dbReference>
<dbReference type="SMART" id="SM00965">
    <property type="entry name" value="STN"/>
    <property type="match status" value="1"/>
</dbReference>
<evidence type="ECO:0000256" key="16">
    <source>
        <dbReference type="RuleBase" id="RU003357"/>
    </source>
</evidence>
<dbReference type="GO" id="GO:0015232">
    <property type="term" value="F:heme transmembrane transporter activity"/>
    <property type="evidence" value="ECO:0007669"/>
    <property type="project" value="InterPro"/>
</dbReference>
<evidence type="ECO:0000256" key="7">
    <source>
        <dbReference type="ARBA" id="ARBA00022692"/>
    </source>
</evidence>
<dbReference type="GO" id="GO:0009279">
    <property type="term" value="C:cell outer membrane"/>
    <property type="evidence" value="ECO:0007669"/>
    <property type="project" value="UniProtKB-SubCell"/>
</dbReference>
<dbReference type="InterPro" id="IPR012910">
    <property type="entry name" value="Plug_dom"/>
</dbReference>
<dbReference type="Pfam" id="PF00593">
    <property type="entry name" value="TonB_dep_Rec_b-barrel"/>
    <property type="match status" value="1"/>
</dbReference>
<keyword evidence="4 14" id="KW-0813">Transport</keyword>
<keyword evidence="5 14" id="KW-1134">Transmembrane beta strand</keyword>
<reference evidence="19" key="2">
    <citation type="submission" date="2020-09" db="EMBL/GenBank/DDBJ databases">
        <authorList>
            <person name="Sun Q."/>
            <person name="Zhou Y."/>
        </authorList>
    </citation>
    <scope>NUCLEOTIDE SEQUENCE</scope>
    <source>
        <strain evidence="19">CGMCC 1.15082</strain>
    </source>
</reference>
<evidence type="ECO:0000256" key="12">
    <source>
        <dbReference type="ARBA" id="ARBA00023170"/>
    </source>
</evidence>
<evidence type="ECO:0000256" key="1">
    <source>
        <dbReference type="ARBA" id="ARBA00004571"/>
    </source>
</evidence>
<dbReference type="Pfam" id="PF07660">
    <property type="entry name" value="STN"/>
    <property type="match status" value="1"/>
</dbReference>
<evidence type="ECO:0000256" key="9">
    <source>
        <dbReference type="ARBA" id="ARBA00023004"/>
    </source>
</evidence>
<keyword evidence="12 19" id="KW-0675">Receptor</keyword>
<dbReference type="Pfam" id="PF07715">
    <property type="entry name" value="Plug"/>
    <property type="match status" value="1"/>
</dbReference>
<evidence type="ECO:0000256" key="10">
    <source>
        <dbReference type="ARBA" id="ARBA00023077"/>
    </source>
</evidence>
<comment type="similarity">
    <text evidence="2 14 16">Belongs to the TonB-dependent receptor family.</text>
</comment>
<feature type="chain" id="PRO_5036719331" description="Heme transporter BhuA" evidence="17">
    <location>
        <begin position="27"/>
        <end position="895"/>
    </location>
</feature>
<evidence type="ECO:0000256" key="4">
    <source>
        <dbReference type="ARBA" id="ARBA00022448"/>
    </source>
</evidence>
<feature type="short sequence motif" description="TonB C-terminal box" evidence="15">
    <location>
        <begin position="878"/>
        <end position="895"/>
    </location>
</feature>
<name>A0A916S9S5_9HYPH</name>
<dbReference type="InterPro" id="IPR000531">
    <property type="entry name" value="Beta-barrel_TonB"/>
</dbReference>